<dbReference type="GO" id="GO:0005739">
    <property type="term" value="C:mitochondrion"/>
    <property type="evidence" value="ECO:0007669"/>
    <property type="project" value="UniProtKB-ARBA"/>
</dbReference>
<keyword evidence="2" id="KW-0496">Mitochondrion</keyword>
<evidence type="ECO:0000313" key="2">
    <source>
        <dbReference type="EMBL" id="QCW06896.1"/>
    </source>
</evidence>
<dbReference type="EMBL" id="MK820635">
    <property type="protein sequence ID" value="QCW06896.1"/>
    <property type="molecule type" value="Genomic_DNA"/>
</dbReference>
<proteinExistence type="predicted"/>
<name>A0A4Y5MZQ4_9PEZI</name>
<sequence>MLILIALFNGNLVLNKRKVQVKKNWLDTLDIEQKNNNVLPTLNDSWISGFIDAEGCFNVTLFKRKAMALGYQIKLRFMIDQKDSLENMLYLKDQLNQVLKDLKT</sequence>
<gene>
    <name evidence="2" type="primary">orf104</name>
</gene>
<protein>
    <recommendedName>
        <fullName evidence="1">Homing endonuclease LAGLIDADG domain-containing protein</fullName>
    </recommendedName>
</protein>
<dbReference type="InterPro" id="IPR004860">
    <property type="entry name" value="LAGLIDADG_dom"/>
</dbReference>
<dbReference type="Gene3D" id="3.10.28.10">
    <property type="entry name" value="Homing endonucleases"/>
    <property type="match status" value="1"/>
</dbReference>
<reference evidence="2" key="1">
    <citation type="submission" date="2019-04" db="EMBL/GenBank/DDBJ databases">
        <authorList>
            <person name="Yu Z."/>
            <person name="Deng C."/>
        </authorList>
    </citation>
    <scope>NUCLEOTIDE SEQUENCE</scope>
</reference>
<geneLocation type="mitochondrion" evidence="2"/>
<dbReference type="InterPro" id="IPR051289">
    <property type="entry name" value="LAGLIDADG_Endonuclease"/>
</dbReference>
<dbReference type="Pfam" id="PF00961">
    <property type="entry name" value="LAGLIDADG_1"/>
    <property type="match status" value="1"/>
</dbReference>
<feature type="domain" description="Homing endonuclease LAGLIDADG" evidence="1">
    <location>
        <begin position="47"/>
        <end position="91"/>
    </location>
</feature>
<dbReference type="AlphaFoldDB" id="A0A4Y5MZQ4"/>
<dbReference type="InterPro" id="IPR027434">
    <property type="entry name" value="Homing_endonucl"/>
</dbReference>
<organism evidence="2">
    <name type="scientific">Orbilia brochopaga</name>
    <dbReference type="NCBI Taxonomy" id="3140254"/>
    <lineage>
        <taxon>Eukaryota</taxon>
        <taxon>Fungi</taxon>
        <taxon>Dikarya</taxon>
        <taxon>Ascomycota</taxon>
        <taxon>Pezizomycotina</taxon>
        <taxon>Orbiliomycetes</taxon>
        <taxon>Orbiliales</taxon>
        <taxon>Orbiliaceae</taxon>
        <taxon>Orbilia</taxon>
    </lineage>
</organism>
<evidence type="ECO:0000259" key="1">
    <source>
        <dbReference type="Pfam" id="PF00961"/>
    </source>
</evidence>
<dbReference type="PANTHER" id="PTHR36181">
    <property type="entry name" value="INTRON-ENCODED ENDONUCLEASE AI3-RELATED"/>
    <property type="match status" value="1"/>
</dbReference>
<dbReference type="SUPFAM" id="SSF55608">
    <property type="entry name" value="Homing endonucleases"/>
    <property type="match status" value="1"/>
</dbReference>
<accession>A0A4Y5MZQ4</accession>
<dbReference type="PANTHER" id="PTHR36181:SF4">
    <property type="entry name" value="LAGLIDADG ENDONUCLEASE"/>
    <property type="match status" value="1"/>
</dbReference>
<dbReference type="GO" id="GO:0004519">
    <property type="term" value="F:endonuclease activity"/>
    <property type="evidence" value="ECO:0007669"/>
    <property type="project" value="InterPro"/>
</dbReference>